<reference evidence="11" key="2">
    <citation type="submission" date="2017-10" db="EMBL/GenBank/DDBJ databases">
        <title>Ladona fulva Genome sequencing and assembly.</title>
        <authorList>
            <person name="Murali S."/>
            <person name="Richards S."/>
            <person name="Bandaranaike D."/>
            <person name="Bellair M."/>
            <person name="Blankenburg K."/>
            <person name="Chao H."/>
            <person name="Dinh H."/>
            <person name="Doddapaneni H."/>
            <person name="Dugan-Rocha S."/>
            <person name="Elkadiri S."/>
            <person name="Gnanaolivu R."/>
            <person name="Hernandez B."/>
            <person name="Skinner E."/>
            <person name="Javaid M."/>
            <person name="Lee S."/>
            <person name="Li M."/>
            <person name="Ming W."/>
            <person name="Munidasa M."/>
            <person name="Muniz J."/>
            <person name="Nguyen L."/>
            <person name="Hughes D."/>
            <person name="Osuji N."/>
            <person name="Pu L.-L."/>
            <person name="Puazo M."/>
            <person name="Qu C."/>
            <person name="Quiroz J."/>
            <person name="Raj R."/>
            <person name="Weissenberger G."/>
            <person name="Xin Y."/>
            <person name="Zou X."/>
            <person name="Han Y."/>
            <person name="Worley K."/>
            <person name="Muzny D."/>
            <person name="Gibbs R."/>
        </authorList>
    </citation>
    <scope>NUCLEOTIDE SEQUENCE</scope>
    <source>
        <strain evidence="11">Sampled in the wild</strain>
    </source>
</reference>
<evidence type="ECO:0000256" key="9">
    <source>
        <dbReference type="PROSITE-ProRule" id="PRU00339"/>
    </source>
</evidence>
<comment type="caution">
    <text evidence="11">The sequence shown here is derived from an EMBL/GenBank/DDBJ whole genome shotgun (WGS) entry which is preliminary data.</text>
</comment>
<evidence type="ECO:0000256" key="8">
    <source>
        <dbReference type="ARBA" id="ARBA00034143"/>
    </source>
</evidence>
<evidence type="ECO:0000256" key="4">
    <source>
        <dbReference type="ARBA" id="ARBA00022803"/>
    </source>
</evidence>
<keyword evidence="5" id="KW-0206">Cytoskeleton</keyword>
<dbReference type="AlphaFoldDB" id="A0A8K0NZR4"/>
<evidence type="ECO:0000256" key="6">
    <source>
        <dbReference type="ARBA" id="ARBA00023273"/>
    </source>
</evidence>
<feature type="compositionally biased region" description="Low complexity" evidence="10">
    <location>
        <begin position="345"/>
        <end position="358"/>
    </location>
</feature>
<dbReference type="Gene3D" id="1.25.40.10">
    <property type="entry name" value="Tetratricopeptide repeat domain"/>
    <property type="match status" value="1"/>
</dbReference>
<evidence type="ECO:0000313" key="11">
    <source>
        <dbReference type="EMBL" id="KAG8225874.1"/>
    </source>
</evidence>
<evidence type="ECO:0000256" key="1">
    <source>
        <dbReference type="ARBA" id="ARBA00004430"/>
    </source>
</evidence>
<dbReference type="PANTHER" id="PTHR23040:SF1">
    <property type="entry name" value="OUTER DYNEIN ARM-DOCKING COMPLEX SUBUNIT 4"/>
    <property type="match status" value="1"/>
</dbReference>
<dbReference type="SMART" id="SM00028">
    <property type="entry name" value="TPR"/>
    <property type="match status" value="3"/>
</dbReference>
<feature type="compositionally biased region" description="Basic and acidic residues" evidence="10">
    <location>
        <begin position="126"/>
        <end position="136"/>
    </location>
</feature>
<keyword evidence="12" id="KW-1185">Reference proteome</keyword>
<feature type="repeat" description="TPR" evidence="9">
    <location>
        <begin position="218"/>
        <end position="251"/>
    </location>
</feature>
<sequence>MAENFGGFQAPDSKAAEPQNDPGKDERISQHAHDILAVPRDTEFLQSFLRVDLGGESEEEAEEEEDQDKRSGWLRVLHKKKESEAGPKDDQSKTKDQSDGQKKKRPEKVQEHEGMLTGKKTTFSQLKHDLRERHGAEGAVSPPAPGADGSGELGAMDQRRMRKWRRRRRSHRSIEEVYTDKDRAAAVNLGSRDIKQSLKMKRKQDRSQALQIPEEADPNAMLALSRRQMKAGRVSVALGFVNKALELQPEDVEALVSRSRCHLAIGQPANALQDAEAALTIEPGYIRGIYQKAEALYQLGDFEHSLMFYHRGYRTRPEMECFRLGVQKAQEAIQNTIGKKGPMPSRGSSSHLNSNGNSVTYLKPAVHQNKEHKKNKKTSMAYQESPCSSSRSSRQLLVNG</sequence>
<feature type="compositionally biased region" description="Basic and acidic residues" evidence="10">
    <location>
        <begin position="22"/>
        <end position="34"/>
    </location>
</feature>
<keyword evidence="6" id="KW-0966">Cell projection</keyword>
<dbReference type="InterPro" id="IPR040111">
    <property type="entry name" value="ODAD4"/>
</dbReference>
<evidence type="ECO:0000256" key="10">
    <source>
        <dbReference type="SAM" id="MobiDB-lite"/>
    </source>
</evidence>
<feature type="compositionally biased region" description="Polar residues" evidence="10">
    <location>
        <begin position="378"/>
        <end position="387"/>
    </location>
</feature>
<evidence type="ECO:0000256" key="7">
    <source>
        <dbReference type="ARBA" id="ARBA00034139"/>
    </source>
</evidence>
<reference evidence="11" key="1">
    <citation type="submission" date="2013-04" db="EMBL/GenBank/DDBJ databases">
        <authorList>
            <person name="Qu J."/>
            <person name="Murali S.C."/>
            <person name="Bandaranaike D."/>
            <person name="Bellair M."/>
            <person name="Blankenburg K."/>
            <person name="Chao H."/>
            <person name="Dinh H."/>
            <person name="Doddapaneni H."/>
            <person name="Downs B."/>
            <person name="Dugan-Rocha S."/>
            <person name="Elkadiri S."/>
            <person name="Gnanaolivu R.D."/>
            <person name="Hernandez B."/>
            <person name="Javaid M."/>
            <person name="Jayaseelan J.C."/>
            <person name="Lee S."/>
            <person name="Li M."/>
            <person name="Ming W."/>
            <person name="Munidasa M."/>
            <person name="Muniz J."/>
            <person name="Nguyen L."/>
            <person name="Ongeri F."/>
            <person name="Osuji N."/>
            <person name="Pu L.-L."/>
            <person name="Puazo M."/>
            <person name="Qu C."/>
            <person name="Quiroz J."/>
            <person name="Raj R."/>
            <person name="Weissenberger G."/>
            <person name="Xin Y."/>
            <person name="Zou X."/>
            <person name="Han Y."/>
            <person name="Richards S."/>
            <person name="Worley K."/>
            <person name="Muzny D."/>
            <person name="Gibbs R."/>
        </authorList>
    </citation>
    <scope>NUCLEOTIDE SEQUENCE</scope>
    <source>
        <strain evidence="11">Sampled in the wild</strain>
    </source>
</reference>
<feature type="compositionally biased region" description="Acidic residues" evidence="10">
    <location>
        <begin position="55"/>
        <end position="66"/>
    </location>
</feature>
<accession>A0A8K0NZR4</accession>
<feature type="region of interest" description="Disordered" evidence="10">
    <location>
        <begin position="55"/>
        <end position="168"/>
    </location>
</feature>
<dbReference type="Proteomes" id="UP000792457">
    <property type="component" value="Unassembled WGS sequence"/>
</dbReference>
<feature type="region of interest" description="Disordered" evidence="10">
    <location>
        <begin position="1"/>
        <end position="41"/>
    </location>
</feature>
<proteinExistence type="predicted"/>
<dbReference type="InterPro" id="IPR019734">
    <property type="entry name" value="TPR_rpt"/>
</dbReference>
<dbReference type="InterPro" id="IPR011990">
    <property type="entry name" value="TPR-like_helical_dom_sf"/>
</dbReference>
<keyword evidence="3" id="KW-0677">Repeat</keyword>
<dbReference type="EMBL" id="KZ308255">
    <property type="protein sequence ID" value="KAG8225874.1"/>
    <property type="molecule type" value="Genomic_DNA"/>
</dbReference>
<feature type="region of interest" description="Disordered" evidence="10">
    <location>
        <begin position="337"/>
        <end position="400"/>
    </location>
</feature>
<name>A0A8K0NZR4_LADFU</name>
<comment type="subcellular location">
    <subcellularLocation>
        <location evidence="1">Cytoplasm</location>
        <location evidence="1">Cytoskeleton</location>
        <location evidence="1">Cilium axoneme</location>
    </subcellularLocation>
</comment>
<evidence type="ECO:0000256" key="2">
    <source>
        <dbReference type="ARBA" id="ARBA00022490"/>
    </source>
</evidence>
<dbReference type="OrthoDB" id="245563at2759"/>
<evidence type="ECO:0000256" key="3">
    <source>
        <dbReference type="ARBA" id="ARBA00022737"/>
    </source>
</evidence>
<evidence type="ECO:0000313" key="12">
    <source>
        <dbReference type="Proteomes" id="UP000792457"/>
    </source>
</evidence>
<dbReference type="PANTHER" id="PTHR23040">
    <property type="match status" value="1"/>
</dbReference>
<gene>
    <name evidence="11" type="ORF">J437_LFUL004804</name>
</gene>
<dbReference type="GO" id="GO:0005930">
    <property type="term" value="C:axoneme"/>
    <property type="evidence" value="ECO:0007669"/>
    <property type="project" value="UniProtKB-SubCell"/>
</dbReference>
<dbReference type="SUPFAM" id="SSF48452">
    <property type="entry name" value="TPR-like"/>
    <property type="match status" value="1"/>
</dbReference>
<evidence type="ECO:0000256" key="5">
    <source>
        <dbReference type="ARBA" id="ARBA00023212"/>
    </source>
</evidence>
<protein>
    <recommendedName>
        <fullName evidence="7">Outer dynein arm-docking complex subunit 4</fullName>
    </recommendedName>
    <alternativeName>
        <fullName evidence="8">Tetratricopeptide repeat protein 25</fullName>
    </alternativeName>
</protein>
<feature type="compositionally biased region" description="Basic and acidic residues" evidence="10">
    <location>
        <begin position="81"/>
        <end position="114"/>
    </location>
</feature>
<keyword evidence="2" id="KW-0963">Cytoplasm</keyword>
<dbReference type="PROSITE" id="PS50005">
    <property type="entry name" value="TPR"/>
    <property type="match status" value="1"/>
</dbReference>
<keyword evidence="4 9" id="KW-0802">TPR repeat</keyword>
<organism evidence="11 12">
    <name type="scientific">Ladona fulva</name>
    <name type="common">Scarce chaser dragonfly</name>
    <name type="synonym">Libellula fulva</name>
    <dbReference type="NCBI Taxonomy" id="123851"/>
    <lineage>
        <taxon>Eukaryota</taxon>
        <taxon>Metazoa</taxon>
        <taxon>Ecdysozoa</taxon>
        <taxon>Arthropoda</taxon>
        <taxon>Hexapoda</taxon>
        <taxon>Insecta</taxon>
        <taxon>Pterygota</taxon>
        <taxon>Palaeoptera</taxon>
        <taxon>Odonata</taxon>
        <taxon>Epiprocta</taxon>
        <taxon>Anisoptera</taxon>
        <taxon>Libelluloidea</taxon>
        <taxon>Libellulidae</taxon>
        <taxon>Ladona</taxon>
    </lineage>
</organism>